<dbReference type="GO" id="GO:0045959">
    <property type="term" value="P:negative regulation of complement activation, classical pathway"/>
    <property type="evidence" value="ECO:0007669"/>
    <property type="project" value="TreeGrafter"/>
</dbReference>
<dbReference type="EMBL" id="WNTK01000451">
    <property type="protein sequence ID" value="KAG9469687.1"/>
    <property type="molecule type" value="Genomic_DNA"/>
</dbReference>
<gene>
    <name evidence="6" type="ORF">GDO78_019903</name>
</gene>
<dbReference type="SUPFAM" id="SSF57535">
    <property type="entry name" value="Complement control module/SCR domain"/>
    <property type="match status" value="4"/>
</dbReference>
<evidence type="ECO:0000256" key="3">
    <source>
        <dbReference type="SAM" id="MobiDB-lite"/>
    </source>
</evidence>
<keyword evidence="7" id="KW-1185">Reference proteome</keyword>
<dbReference type="InterPro" id="IPR035976">
    <property type="entry name" value="Sushi/SCR/CCP_sf"/>
</dbReference>
<protein>
    <recommendedName>
        <fullName evidence="5">Sushi domain-containing protein</fullName>
    </recommendedName>
</protein>
<evidence type="ECO:0000256" key="2">
    <source>
        <dbReference type="PROSITE-ProRule" id="PRU00302"/>
    </source>
</evidence>
<dbReference type="SMART" id="SM00032">
    <property type="entry name" value="CCP"/>
    <property type="match status" value="4"/>
</dbReference>
<dbReference type="PANTHER" id="PTHR47007">
    <property type="entry name" value="SUSHI DOMAIN-CONTAINING PROTEIN 4"/>
    <property type="match status" value="1"/>
</dbReference>
<keyword evidence="4" id="KW-0472">Membrane</keyword>
<feature type="compositionally biased region" description="Polar residues" evidence="3">
    <location>
        <begin position="404"/>
        <end position="419"/>
    </location>
</feature>
<dbReference type="Proteomes" id="UP000770717">
    <property type="component" value="Unassembled WGS sequence"/>
</dbReference>
<reference evidence="6" key="1">
    <citation type="thesis" date="2020" institute="ProQuest LLC" country="789 East Eisenhower Parkway, Ann Arbor, MI, USA">
        <title>Comparative Genomics and Chromosome Evolution.</title>
        <authorList>
            <person name="Mudd A.B."/>
        </authorList>
    </citation>
    <scope>NUCLEOTIDE SEQUENCE</scope>
    <source>
        <strain evidence="6">HN-11 Male</strain>
        <tissue evidence="6">Kidney and liver</tissue>
    </source>
</reference>
<keyword evidence="4" id="KW-1133">Transmembrane helix</keyword>
<evidence type="ECO:0000313" key="7">
    <source>
        <dbReference type="Proteomes" id="UP000770717"/>
    </source>
</evidence>
<name>A0A8J6JTT3_ELECQ</name>
<keyword evidence="4" id="KW-0812">Transmembrane</keyword>
<feature type="domain" description="Sushi" evidence="5">
    <location>
        <begin position="192"/>
        <end position="255"/>
    </location>
</feature>
<feature type="transmembrane region" description="Helical" evidence="4">
    <location>
        <begin position="271"/>
        <end position="291"/>
    </location>
</feature>
<accession>A0A8J6JTT3</accession>
<dbReference type="InterPro" id="IPR000436">
    <property type="entry name" value="Sushi_SCR_CCP_dom"/>
</dbReference>
<feature type="region of interest" description="Disordered" evidence="3">
    <location>
        <begin position="343"/>
        <end position="374"/>
    </location>
</feature>
<dbReference type="PANTHER" id="PTHR47007:SF1">
    <property type="entry name" value="SUSHI DOMAIN-CONTAINING PROTEIN 4"/>
    <property type="match status" value="1"/>
</dbReference>
<dbReference type="Pfam" id="PF00084">
    <property type="entry name" value="Sushi"/>
    <property type="match status" value="4"/>
</dbReference>
<comment type="caution">
    <text evidence="6">The sequence shown here is derived from an EMBL/GenBank/DDBJ whole genome shotgun (WGS) entry which is preliminary data.</text>
</comment>
<evidence type="ECO:0000313" key="6">
    <source>
        <dbReference type="EMBL" id="KAG9469687.1"/>
    </source>
</evidence>
<dbReference type="AlphaFoldDB" id="A0A8J6JTT3"/>
<evidence type="ECO:0000256" key="1">
    <source>
        <dbReference type="ARBA" id="ARBA00023157"/>
    </source>
</evidence>
<dbReference type="GO" id="GO:0045957">
    <property type="term" value="P:negative regulation of complement activation, alternative pathway"/>
    <property type="evidence" value="ECO:0007669"/>
    <property type="project" value="TreeGrafter"/>
</dbReference>
<evidence type="ECO:0000256" key="4">
    <source>
        <dbReference type="SAM" id="Phobius"/>
    </source>
</evidence>
<keyword evidence="2" id="KW-0768">Sushi</keyword>
<evidence type="ECO:0000259" key="5">
    <source>
        <dbReference type="PROSITE" id="PS50923"/>
    </source>
</evidence>
<keyword evidence="1 2" id="KW-1015">Disulfide bond</keyword>
<dbReference type="Gene3D" id="2.10.70.10">
    <property type="entry name" value="Complement Module, domain 1"/>
    <property type="match status" value="4"/>
</dbReference>
<feature type="region of interest" description="Disordered" evidence="3">
    <location>
        <begin position="393"/>
        <end position="437"/>
    </location>
</feature>
<dbReference type="InterPro" id="IPR042985">
    <property type="entry name" value="SUSD4"/>
</dbReference>
<feature type="domain" description="Sushi" evidence="5">
    <location>
        <begin position="5"/>
        <end position="68"/>
    </location>
</feature>
<feature type="disulfide bond" evidence="2">
    <location>
        <begin position="161"/>
        <end position="188"/>
    </location>
</feature>
<feature type="non-terminal residue" evidence="6">
    <location>
        <position position="437"/>
    </location>
</feature>
<comment type="caution">
    <text evidence="2">Lacks conserved residue(s) required for the propagation of feature annotation.</text>
</comment>
<proteinExistence type="predicted"/>
<organism evidence="6 7">
    <name type="scientific">Eleutherodactylus coqui</name>
    <name type="common">Puerto Rican coqui</name>
    <dbReference type="NCBI Taxonomy" id="57060"/>
    <lineage>
        <taxon>Eukaryota</taxon>
        <taxon>Metazoa</taxon>
        <taxon>Chordata</taxon>
        <taxon>Craniata</taxon>
        <taxon>Vertebrata</taxon>
        <taxon>Euteleostomi</taxon>
        <taxon>Amphibia</taxon>
        <taxon>Batrachia</taxon>
        <taxon>Anura</taxon>
        <taxon>Neobatrachia</taxon>
        <taxon>Hyloidea</taxon>
        <taxon>Eleutherodactylidae</taxon>
        <taxon>Eleutherodactylinae</taxon>
        <taxon>Eleutherodactylus</taxon>
        <taxon>Eleutherodactylus</taxon>
    </lineage>
</organism>
<feature type="domain" description="Sushi" evidence="5">
    <location>
        <begin position="129"/>
        <end position="190"/>
    </location>
</feature>
<sequence>FDDISACPVLDIPENGYRTQIKSVSEIAIVRFHCQTGYRLKGVAKKTCVLLNNGSLSWRPSDTPVCLEQATDCLSPYIEDADVFNKTYKTGDKLVMSCREGFQTRYPDFDNMASICQDDGTWENLPMCQGCLRPLVLPHSYVNISDFDSSFPVGRVVSFQCFPGYKLEGAEYLECMYNLIWSDEPPRCLDVEVCPLPPMVVHGDYICHPQPCERYIHGTVIEFYCDPGYMLSNDYKYFTCQSGEWFPTTPLYCEKTEKSWPNSQETMLTTWKIVAFTASSVLLVLLLVIIARSFQTKFKTHFLPRSPQDSSAEPDFVVVDGVLVMLPSYDEAVSSGVNVTPPGYVSSAGQRSPSHTEESHPPAYPGNPNTDSICEESETFDSLLESSDLHHTLHSSSMTHVRTPGTQNMNSETATTSPSIDIADEIPLMDEEEEVAA</sequence>
<feature type="compositionally biased region" description="Acidic residues" evidence="3">
    <location>
        <begin position="422"/>
        <end position="437"/>
    </location>
</feature>
<dbReference type="OrthoDB" id="7487745at2759"/>
<dbReference type="CDD" id="cd00033">
    <property type="entry name" value="CCP"/>
    <property type="match status" value="3"/>
</dbReference>
<dbReference type="PROSITE" id="PS50923">
    <property type="entry name" value="SUSHI"/>
    <property type="match status" value="3"/>
</dbReference>